<dbReference type="PANTHER" id="PTHR42877:SF7">
    <property type="entry name" value="FLAVIN-BINDING MONOOXYGENASE-RELATED"/>
    <property type="match status" value="1"/>
</dbReference>
<evidence type="ECO:0000256" key="1">
    <source>
        <dbReference type="ARBA" id="ARBA00010139"/>
    </source>
</evidence>
<dbReference type="PANTHER" id="PTHR42877">
    <property type="entry name" value="L-ORNITHINE N(5)-MONOOXYGENASE-RELATED"/>
    <property type="match status" value="1"/>
</dbReference>
<dbReference type="STRING" id="1314778.A0A5C3P2H2"/>
<dbReference type="AlphaFoldDB" id="A0A5C3P2H2"/>
<dbReference type="Proteomes" id="UP000308197">
    <property type="component" value="Unassembled WGS sequence"/>
</dbReference>
<evidence type="ECO:0000313" key="4">
    <source>
        <dbReference type="Proteomes" id="UP000308197"/>
    </source>
</evidence>
<keyword evidence="4" id="KW-1185">Reference proteome</keyword>
<comment type="similarity">
    <text evidence="1">Belongs to the FAD-binding monooxygenase family.</text>
</comment>
<reference evidence="3 4" key="1">
    <citation type="journal article" date="2019" name="Nat. Ecol. Evol.">
        <title>Megaphylogeny resolves global patterns of mushroom evolution.</title>
        <authorList>
            <person name="Varga T."/>
            <person name="Krizsan K."/>
            <person name="Foldi C."/>
            <person name="Dima B."/>
            <person name="Sanchez-Garcia M."/>
            <person name="Sanchez-Ramirez S."/>
            <person name="Szollosi G.J."/>
            <person name="Szarkandi J.G."/>
            <person name="Papp V."/>
            <person name="Albert L."/>
            <person name="Andreopoulos W."/>
            <person name="Angelini C."/>
            <person name="Antonin V."/>
            <person name="Barry K.W."/>
            <person name="Bougher N.L."/>
            <person name="Buchanan P."/>
            <person name="Buyck B."/>
            <person name="Bense V."/>
            <person name="Catcheside P."/>
            <person name="Chovatia M."/>
            <person name="Cooper J."/>
            <person name="Damon W."/>
            <person name="Desjardin D."/>
            <person name="Finy P."/>
            <person name="Geml J."/>
            <person name="Haridas S."/>
            <person name="Hughes K."/>
            <person name="Justo A."/>
            <person name="Karasinski D."/>
            <person name="Kautmanova I."/>
            <person name="Kiss B."/>
            <person name="Kocsube S."/>
            <person name="Kotiranta H."/>
            <person name="LaButti K.M."/>
            <person name="Lechner B.E."/>
            <person name="Liimatainen K."/>
            <person name="Lipzen A."/>
            <person name="Lukacs Z."/>
            <person name="Mihaltcheva S."/>
            <person name="Morgado L.N."/>
            <person name="Niskanen T."/>
            <person name="Noordeloos M.E."/>
            <person name="Ohm R.A."/>
            <person name="Ortiz-Santana B."/>
            <person name="Ovrebo C."/>
            <person name="Racz N."/>
            <person name="Riley R."/>
            <person name="Savchenko A."/>
            <person name="Shiryaev A."/>
            <person name="Soop K."/>
            <person name="Spirin V."/>
            <person name="Szebenyi C."/>
            <person name="Tomsovsky M."/>
            <person name="Tulloss R.E."/>
            <person name="Uehling J."/>
            <person name="Grigoriev I.V."/>
            <person name="Vagvolgyi C."/>
            <person name="Papp T."/>
            <person name="Martin F.M."/>
            <person name="Miettinen O."/>
            <person name="Hibbett D.S."/>
            <person name="Nagy L.G."/>
        </authorList>
    </citation>
    <scope>NUCLEOTIDE SEQUENCE [LARGE SCALE GENOMIC DNA]</scope>
    <source>
        <strain evidence="3 4">HHB13444</strain>
    </source>
</reference>
<organism evidence="3 4">
    <name type="scientific">Polyporus arcularius HHB13444</name>
    <dbReference type="NCBI Taxonomy" id="1314778"/>
    <lineage>
        <taxon>Eukaryota</taxon>
        <taxon>Fungi</taxon>
        <taxon>Dikarya</taxon>
        <taxon>Basidiomycota</taxon>
        <taxon>Agaricomycotina</taxon>
        <taxon>Agaricomycetes</taxon>
        <taxon>Polyporales</taxon>
        <taxon>Polyporaceae</taxon>
        <taxon>Polyporus</taxon>
    </lineage>
</organism>
<keyword evidence="2" id="KW-0472">Membrane</keyword>
<keyword evidence="2" id="KW-1133">Transmembrane helix</keyword>
<accession>A0A5C3P2H2</accession>
<feature type="transmembrane region" description="Helical" evidence="2">
    <location>
        <begin position="1069"/>
        <end position="1091"/>
    </location>
</feature>
<evidence type="ECO:0000313" key="3">
    <source>
        <dbReference type="EMBL" id="TFK83219.1"/>
    </source>
</evidence>
<name>A0A5C3P2H2_9APHY</name>
<dbReference type="InterPro" id="IPR036188">
    <property type="entry name" value="FAD/NAD-bd_sf"/>
</dbReference>
<protein>
    <submittedName>
        <fullName evidence="3">FAD/NAD(P)-binding domain-containing protein</fullName>
    </submittedName>
</protein>
<dbReference type="Pfam" id="PF13450">
    <property type="entry name" value="NAD_binding_8"/>
    <property type="match status" value="2"/>
</dbReference>
<dbReference type="EMBL" id="ML211412">
    <property type="protein sequence ID" value="TFK83219.1"/>
    <property type="molecule type" value="Genomic_DNA"/>
</dbReference>
<dbReference type="InterPro" id="IPR051209">
    <property type="entry name" value="FAD-bind_Monooxygenase_sf"/>
</dbReference>
<proteinExistence type="inferred from homology"/>
<dbReference type="SUPFAM" id="SSF51905">
    <property type="entry name" value="FAD/NAD(P)-binding domain"/>
    <property type="match status" value="4"/>
</dbReference>
<evidence type="ECO:0000256" key="2">
    <source>
        <dbReference type="SAM" id="Phobius"/>
    </source>
</evidence>
<gene>
    <name evidence="3" type="ORF">K466DRAFT_603053</name>
</gene>
<dbReference type="InParanoid" id="A0A5C3P2H2"/>
<keyword evidence="2" id="KW-0812">Transmembrane</keyword>
<sequence length="1211" mass="137403">MDISQSRLAPEPAPADPPTPFQIKLGDFAIDGYRPIKVIVIGAGFSGILAGIRFPQKIPNVDLTIYEKSAGVGGTWYNNRYPGVACDVPAHCYQFSFEDKRDWSSFYAPGHEIQQHLQDVVDKYKLMRYIKLGHEMVHARYDEATCKWHVRIRRPKAGSEAEVEEYEDVADVLLTAFGALSRWSWPDIVGRADFKGEMYHTAQFDPEGGSWEQVAEGWKDKKVAVIGSGSSAIQSVAAVHPKVAKLVTYVRGQTWVAVPFAGDTFSELLGRNTVPQDGELVFTPEEIERFKTDPEHFQRFRHAMENILNSLHSFTQRGSKLSIELEAMFRAKMETQLTQKPWIAKNLIPTFPVSCRRLTPGPGYLEALCAHNTDFVTSPIKRFTDSGIETEDGQQQELDIILCATGYDASWQLPFDIIGRNGVALNEKWKPYPTSYLGMCVDEFPNMFTILGPNSLVGSGNLIPIIEFSVDYAIQATAKMQRERLQSIEVKADAVRDFDQYIESYFPQTVFSDKCRSWYKLGMDEGRIVGLWPGSDLHALKALQHPRWEDFDYSRADDVSNRLYWLGDGQTHNEKTLTGDRAWYLSEEFVDRPPVLQIAMGGRQSRPATERAPPDTKIELGAFAIDEYRPIKVIVIGAGFSGILAGIRFPQKIPNVDLTIYEKSAGVGGTWYNNRYPGVACDVPAHCYQFSFEDKRDWSAFYAPGHEIQQQLQGVVDKYKLMRYIKLRHEVVHARYDEATCKWHVRVRRSKAGSETEVEEFDDVADVLMTAFGALSRWDWPDIAGMKDFKGELYHTAQFDPEGGSWEQVAEGWKDKRVGVIGSGSSAIQTVAAVHPKVAKLVTYVRNQTWIAVPFASDTISELLDRSASAQEDELVLTPEEIERFKTDSEYFWRFRYTMENLMNSMTSYTIRGSKLSTELQDMFRKKMETQLAKKPWIAERLIPTFPVSCRRLTPGPGYLEALCADNASLVVSLFLAVADTKREQTDFVTSPIKRFTDFGIETEDGQQQKLDIIICATGYDTSWQLPFKIVGRDGVDLNEKWTSYPTSYLSMCVDKFPNMFMALGPNSIIGAGLLMPIIEFSVGYAVQAVAKMQRERLKSMEVHAEAVRDFDQYIESYFPQTVFSDKCRSWYKLGKDEGRIVGLWPGSSLHALRALQHPRWEDYGYSRLDDVSNRLYWLGDGQTHNEKISKGDRAWYLSEEFVDRPPVPGE</sequence>
<dbReference type="Gene3D" id="3.50.50.60">
    <property type="entry name" value="FAD/NAD(P)-binding domain"/>
    <property type="match status" value="4"/>
</dbReference>